<dbReference type="InterPro" id="IPR025662">
    <property type="entry name" value="Sigma_54_int_dom_ATP-bd_1"/>
</dbReference>
<evidence type="ECO:0008006" key="4">
    <source>
        <dbReference type="Google" id="ProtNLM"/>
    </source>
</evidence>
<dbReference type="EMBL" id="QGHV01000035">
    <property type="protein sequence ID" value="PWT37215.1"/>
    <property type="molecule type" value="Genomic_DNA"/>
</dbReference>
<protein>
    <recommendedName>
        <fullName evidence="4">AAA family ATPase</fullName>
    </recommendedName>
</protein>
<dbReference type="Pfam" id="PF13479">
    <property type="entry name" value="AAA_24"/>
    <property type="match status" value="1"/>
</dbReference>
<dbReference type="Proteomes" id="UP000245735">
    <property type="component" value="Unassembled WGS sequence"/>
</dbReference>
<dbReference type="SUPFAM" id="SSF52540">
    <property type="entry name" value="P-loop containing nucleoside triphosphate hydrolases"/>
    <property type="match status" value="1"/>
</dbReference>
<keyword evidence="1" id="KW-0175">Coiled coil</keyword>
<name>A0ABD6Y639_LIMRT</name>
<sequence length="305" mass="35016">MHKKGLKILVYGDTGVGKTIFALSFPKSLVFDSEDGYEWYEGTDKAKNMVGIVRSQSFEDLSELMEDLNQGPDNYRTLVIDSETKIYENLQEALLDVEERRARKKHREELDANISQRSWGKIKQNALRLQNDKIRLASKGINIVSVSQSADVMEKAGDNTMVKIGEKPDMHKKAKYDYDIKLLLFVKDNKYYGKVEKDRTGLYEVGTILENPSYENWKDKVEGKANQGETKDVDFAKDVDQSKKAYEKHLKNEMTFEERVMDYAGTLSKEEQKEFVAKMSEIAGTNKFKEMSDEAKKKISDTLLP</sequence>
<dbReference type="PROSITE" id="PS00675">
    <property type="entry name" value="SIGMA54_INTERACT_1"/>
    <property type="match status" value="1"/>
</dbReference>
<gene>
    <name evidence="2" type="ORF">DKZ35_06465</name>
</gene>
<dbReference type="AlphaFoldDB" id="A0ABD6Y639"/>
<organism evidence="2 3">
    <name type="scientific">Limosilactobacillus reuteri</name>
    <name type="common">Lactobacillus reuteri</name>
    <dbReference type="NCBI Taxonomy" id="1598"/>
    <lineage>
        <taxon>Bacteria</taxon>
        <taxon>Bacillati</taxon>
        <taxon>Bacillota</taxon>
        <taxon>Bacilli</taxon>
        <taxon>Lactobacillales</taxon>
        <taxon>Lactobacillaceae</taxon>
        <taxon>Limosilactobacillus</taxon>
    </lineage>
</organism>
<evidence type="ECO:0000313" key="3">
    <source>
        <dbReference type="Proteomes" id="UP000245735"/>
    </source>
</evidence>
<proteinExistence type="predicted"/>
<accession>A0ABD6Y639</accession>
<reference evidence="3" key="1">
    <citation type="journal article" date="2018" name="Front. Microbiol.">
        <title>Comparative Genomics of the Herbivore Gut Symbiont Lactobacillus reuteri Reveals Genetic Diversity and Lifestyle Adaptation.</title>
        <authorList>
            <person name="Zhao J."/>
        </authorList>
    </citation>
    <scope>NUCLEOTIDE SEQUENCE [LARGE SCALE GENOMIC DNA]</scope>
    <source>
        <strain evidence="3">LR9</strain>
    </source>
</reference>
<evidence type="ECO:0000313" key="2">
    <source>
        <dbReference type="EMBL" id="PWT37215.1"/>
    </source>
</evidence>
<dbReference type="PRINTS" id="PR00449">
    <property type="entry name" value="RASTRNSFRMNG"/>
</dbReference>
<feature type="coiled-coil region" evidence="1">
    <location>
        <begin position="80"/>
        <end position="107"/>
    </location>
</feature>
<comment type="caution">
    <text evidence="2">The sequence shown here is derived from an EMBL/GenBank/DDBJ whole genome shotgun (WGS) entry which is preliminary data.</text>
</comment>
<evidence type="ECO:0000256" key="1">
    <source>
        <dbReference type="SAM" id="Coils"/>
    </source>
</evidence>
<dbReference type="InterPro" id="IPR027417">
    <property type="entry name" value="P-loop_NTPase"/>
</dbReference>